<dbReference type="Pfam" id="PF00271">
    <property type="entry name" value="Helicase_C"/>
    <property type="match status" value="1"/>
</dbReference>
<comment type="similarity">
    <text evidence="1">Belongs to the SNF2/RAD54 helicase family.</text>
</comment>
<feature type="compositionally biased region" description="Polar residues" evidence="11">
    <location>
        <begin position="115"/>
        <end position="133"/>
    </location>
</feature>
<keyword evidence="4 9" id="KW-0863">Zinc-finger</keyword>
<keyword evidence="6" id="KW-0347">Helicase</keyword>
<feature type="compositionally biased region" description="Polar residues" evidence="11">
    <location>
        <begin position="181"/>
        <end position="195"/>
    </location>
</feature>
<sequence length="1416" mass="161826">MQNVTTIDLTLEDSDVEEYNALGELPGGLKNTVADGITRDNSAKLDEGDASLNSNNKDEEQFSFNDNQYVGKTDDEKLLLSQEEDDELPVASNRQAMNRLVTNKERMQKLLEQRTTLNKGIESNTLSTLPSTPKDSKNINIKKDTSSSPLLDGGSPGTMRLKGLGNGSPGKKRSAYAVATPISNHGTGSDSNDSQKMYDSDNSERKRKKFSDEPAAQLANNDDVDIIVLSDDDDNNDSNHLDSKLKNKNSISNDYEQVKEEVPILDLVKNEANEDIEGLHKKTDLTIDELQENYKMLAKHFNKKEAELKNNIGNLQNTHIILQRKLVARQKKLDEAEKRWKLLLRSATRQTEASSTQQILINEAINVVNKLKSDRDATRLKLDNVAQKLNEANTKWHSVQKHKSEQLDKTKKEIQHKTRDESNKKFVDERKKYLVERDILNEMFQNGSLSRDMHTQLLRELEQKINSLSVEQFDDNKNMQGIHGAPPIDDLFIKSINMARDLLMKNTSRSVVTKNQLYHYLNTLVSYKQTFENGSFCDKTLRRACADAAQALHHNGVKMPIVFERLQDYGIKYTVPDIINPDRRDQFFKSIDVAMNLIQKSDRNMEIKWRLLEMLKQLQNFRLEIDEGRPPMLSDKETIGRNVIQLKQQGLKMEKLYENLRIYGVPVTEGELLNWSTVQSMSFGQPINPSDDINSSGLQAITNVHSVQDQEQIRSLLENLKQSEDEVEGEALTPEGMTVNLLRHQRLGLQWLLNAEASKKRGGLLADDMGLGKTVQTIALMLANRSGDENMKTNLIVAPVSVLRVWKGEIETKIKESSDIKCIIYGGVSGAKPRFWEAIASNDVVLISYQTLANEFKKHWPERLKSDSKQLPPIPDIKAMNSLKTKNEYWSPFFSNETQFYRMILDEGQNIKNKETQAAKACCTVNSMYRWILSGTPIQNNMEELFSLIRFLRIPPYSREERFQRDIGKPFSNLKQNYDSESRKQAMKKVRVLLRAIMLRRSKSDKIDGKSILELPPKTVKTDEKALEGDELEFYKQLEAKNKKMAKKLLESKVQGNYSSVLTLLLRLRQACCHPELVIIGEKKSEATAVVNGKNFSNDWLRLYFVIKKMKPEAIDTVNSANDSMTCLWCMEQLEPESTSVLTGCGHLICNSCIETFTEEASSQPQAKSGAKGSVYLPCKDCNKLTNDKDFVSLRLFNQVVIEGFTREQLYEEFQREMVKQKDRKKNSYTPDLQKLVPSTKMNQCIDIINDVFDKSDTEKLIIFSQFTTFLDLLEYILSKRKNMPCLKYTGDINAKHRSEIINRFYSEDDKRILLISMKAGNSGLTLTCANHVVLVDPFWNPYVEEQAQDRCYRISQTRSVTVHRLFVRNSVEDRILELQKLKREMVDAAMNAKKMKDINKLGTRELGFLFGLNSL</sequence>
<dbReference type="Gene3D" id="3.30.40.10">
    <property type="entry name" value="Zinc/RING finger domain, C3HC4 (zinc finger)"/>
    <property type="match status" value="1"/>
</dbReference>
<feature type="domain" description="RING-type" evidence="12">
    <location>
        <begin position="1127"/>
        <end position="1183"/>
    </location>
</feature>
<dbReference type="SUPFAM" id="SSF52540">
    <property type="entry name" value="P-loop containing nucleoside triphosphate hydrolases"/>
    <property type="match status" value="2"/>
</dbReference>
<keyword evidence="5" id="KW-0378">Hydrolase</keyword>
<feature type="domain" description="Helicase ATP-binding" evidence="13">
    <location>
        <begin position="754"/>
        <end position="955"/>
    </location>
</feature>
<feature type="compositionally biased region" description="Basic and acidic residues" evidence="11">
    <location>
        <begin position="402"/>
        <end position="422"/>
    </location>
</feature>
<keyword evidence="10" id="KW-0175">Coiled coil</keyword>
<reference evidence="15 16" key="1">
    <citation type="submission" date="2024-05" db="EMBL/GenBank/DDBJ databases">
        <title>Long read based assembly of the Candida bracarensis genome reveals expanded adhesin content.</title>
        <authorList>
            <person name="Marcet-Houben M."/>
            <person name="Ksiezopolska E."/>
            <person name="Gabaldon T."/>
        </authorList>
    </citation>
    <scope>NUCLEOTIDE SEQUENCE [LARGE SCALE GENOMIC DNA]</scope>
    <source>
        <strain evidence="15 16">CBM6</strain>
    </source>
</reference>
<keyword evidence="3" id="KW-0547">Nucleotide-binding</keyword>
<dbReference type="InterPro" id="IPR001650">
    <property type="entry name" value="Helicase_C-like"/>
</dbReference>
<keyword evidence="16" id="KW-1185">Reference proteome</keyword>
<dbReference type="CDD" id="cd18008">
    <property type="entry name" value="DEXDc_SHPRH-like"/>
    <property type="match status" value="1"/>
</dbReference>
<dbReference type="PANTHER" id="PTHR45626:SF16">
    <property type="entry name" value="ATP-DEPENDENT HELICASE ULS1"/>
    <property type="match status" value="1"/>
</dbReference>
<dbReference type="InterPro" id="IPR001841">
    <property type="entry name" value="Znf_RING"/>
</dbReference>
<feature type="region of interest" description="Disordered" evidence="11">
    <location>
        <begin position="40"/>
        <end position="70"/>
    </location>
</feature>
<evidence type="ECO:0000259" key="12">
    <source>
        <dbReference type="PROSITE" id="PS50089"/>
    </source>
</evidence>
<evidence type="ECO:0000256" key="7">
    <source>
        <dbReference type="ARBA" id="ARBA00022833"/>
    </source>
</evidence>
<dbReference type="SMART" id="SM00490">
    <property type="entry name" value="HELICc"/>
    <property type="match status" value="1"/>
</dbReference>
<dbReference type="Pfam" id="PF00176">
    <property type="entry name" value="SNF2-rel_dom"/>
    <property type="match status" value="1"/>
</dbReference>
<keyword evidence="2" id="KW-0479">Metal-binding</keyword>
<feature type="coiled-coil region" evidence="10">
    <location>
        <begin position="287"/>
        <end position="318"/>
    </location>
</feature>
<keyword evidence="8" id="KW-0067">ATP-binding</keyword>
<dbReference type="CDD" id="cd18793">
    <property type="entry name" value="SF2_C_SNF"/>
    <property type="match status" value="1"/>
</dbReference>
<name>A0ABR4NNL0_9SACH</name>
<feature type="compositionally biased region" description="Basic and acidic residues" evidence="11">
    <location>
        <begin position="134"/>
        <end position="145"/>
    </location>
</feature>
<dbReference type="InterPro" id="IPR000330">
    <property type="entry name" value="SNF2_N"/>
</dbReference>
<dbReference type="InterPro" id="IPR027417">
    <property type="entry name" value="P-loop_NTPase"/>
</dbReference>
<dbReference type="SMART" id="SM00487">
    <property type="entry name" value="DEXDc"/>
    <property type="match status" value="1"/>
</dbReference>
<feature type="region of interest" description="Disordered" evidence="11">
    <location>
        <begin position="115"/>
        <end position="213"/>
    </location>
</feature>
<dbReference type="PANTHER" id="PTHR45626">
    <property type="entry name" value="TRANSCRIPTION TERMINATION FACTOR 2-RELATED"/>
    <property type="match status" value="1"/>
</dbReference>
<evidence type="ECO:0000256" key="6">
    <source>
        <dbReference type="ARBA" id="ARBA00022806"/>
    </source>
</evidence>
<evidence type="ECO:0000256" key="8">
    <source>
        <dbReference type="ARBA" id="ARBA00022840"/>
    </source>
</evidence>
<evidence type="ECO:0000256" key="1">
    <source>
        <dbReference type="ARBA" id="ARBA00007025"/>
    </source>
</evidence>
<dbReference type="InterPro" id="IPR050628">
    <property type="entry name" value="SNF2_RAD54_helicase_TF"/>
</dbReference>
<dbReference type="Gene3D" id="3.40.50.10810">
    <property type="entry name" value="Tandem AAA-ATPase domain"/>
    <property type="match status" value="1"/>
</dbReference>
<feature type="coiled-coil region" evidence="10">
    <location>
        <begin position="368"/>
        <end position="395"/>
    </location>
</feature>
<evidence type="ECO:0000259" key="13">
    <source>
        <dbReference type="PROSITE" id="PS51192"/>
    </source>
</evidence>
<evidence type="ECO:0000256" key="10">
    <source>
        <dbReference type="SAM" id="Coils"/>
    </source>
</evidence>
<accession>A0ABR4NNL0</accession>
<dbReference type="InterPro" id="IPR014001">
    <property type="entry name" value="Helicase_ATP-bd"/>
</dbReference>
<dbReference type="Gene3D" id="3.40.50.300">
    <property type="entry name" value="P-loop containing nucleotide triphosphate hydrolases"/>
    <property type="match status" value="1"/>
</dbReference>
<evidence type="ECO:0000256" key="4">
    <source>
        <dbReference type="ARBA" id="ARBA00022771"/>
    </source>
</evidence>
<evidence type="ECO:0000256" key="11">
    <source>
        <dbReference type="SAM" id="MobiDB-lite"/>
    </source>
</evidence>
<dbReference type="Proteomes" id="UP001623330">
    <property type="component" value="Unassembled WGS sequence"/>
</dbReference>
<organism evidence="15 16">
    <name type="scientific">Nakaseomyces bracarensis</name>
    <dbReference type="NCBI Taxonomy" id="273131"/>
    <lineage>
        <taxon>Eukaryota</taxon>
        <taxon>Fungi</taxon>
        <taxon>Dikarya</taxon>
        <taxon>Ascomycota</taxon>
        <taxon>Saccharomycotina</taxon>
        <taxon>Saccharomycetes</taxon>
        <taxon>Saccharomycetales</taxon>
        <taxon>Saccharomycetaceae</taxon>
        <taxon>Nakaseomyces</taxon>
    </lineage>
</organism>
<evidence type="ECO:0000256" key="5">
    <source>
        <dbReference type="ARBA" id="ARBA00022801"/>
    </source>
</evidence>
<dbReference type="SMART" id="SM00184">
    <property type="entry name" value="RING"/>
    <property type="match status" value="1"/>
</dbReference>
<dbReference type="SUPFAM" id="SSF57850">
    <property type="entry name" value="RING/U-box"/>
    <property type="match status" value="1"/>
</dbReference>
<dbReference type="InterPro" id="IPR038718">
    <property type="entry name" value="SNF2-like_sf"/>
</dbReference>
<evidence type="ECO:0000313" key="16">
    <source>
        <dbReference type="Proteomes" id="UP001623330"/>
    </source>
</evidence>
<dbReference type="InterPro" id="IPR017907">
    <property type="entry name" value="Znf_RING_CS"/>
</dbReference>
<keyword evidence="7" id="KW-0862">Zinc</keyword>
<evidence type="ECO:0000259" key="14">
    <source>
        <dbReference type="PROSITE" id="PS51194"/>
    </source>
</evidence>
<dbReference type="EMBL" id="JBEVYD010000011">
    <property type="protein sequence ID" value="KAL3229588.1"/>
    <property type="molecule type" value="Genomic_DNA"/>
</dbReference>
<protein>
    <submittedName>
        <fullName evidence="15">Uncharacterized protein</fullName>
    </submittedName>
</protein>
<proteinExistence type="inferred from homology"/>
<dbReference type="PROSITE" id="PS51192">
    <property type="entry name" value="HELICASE_ATP_BIND_1"/>
    <property type="match status" value="1"/>
</dbReference>
<dbReference type="PROSITE" id="PS50089">
    <property type="entry name" value="ZF_RING_2"/>
    <property type="match status" value="1"/>
</dbReference>
<comment type="caution">
    <text evidence="15">The sequence shown here is derived from an EMBL/GenBank/DDBJ whole genome shotgun (WGS) entry which is preliminary data.</text>
</comment>
<feature type="region of interest" description="Disordered" evidence="11">
    <location>
        <begin position="395"/>
        <end position="422"/>
    </location>
</feature>
<evidence type="ECO:0000256" key="9">
    <source>
        <dbReference type="PROSITE-ProRule" id="PRU00175"/>
    </source>
</evidence>
<gene>
    <name evidence="15" type="ORF">RNJ44_01724</name>
</gene>
<evidence type="ECO:0000256" key="2">
    <source>
        <dbReference type="ARBA" id="ARBA00022723"/>
    </source>
</evidence>
<dbReference type="PROSITE" id="PS51194">
    <property type="entry name" value="HELICASE_CTER"/>
    <property type="match status" value="1"/>
</dbReference>
<dbReference type="PROSITE" id="PS00518">
    <property type="entry name" value="ZF_RING_1"/>
    <property type="match status" value="1"/>
</dbReference>
<feature type="domain" description="Helicase C-terminal" evidence="14">
    <location>
        <begin position="1248"/>
        <end position="1408"/>
    </location>
</feature>
<dbReference type="InterPro" id="IPR013083">
    <property type="entry name" value="Znf_RING/FYVE/PHD"/>
</dbReference>
<dbReference type="InterPro" id="IPR049730">
    <property type="entry name" value="SNF2/RAD54-like_C"/>
</dbReference>
<evidence type="ECO:0000313" key="15">
    <source>
        <dbReference type="EMBL" id="KAL3229588.1"/>
    </source>
</evidence>
<evidence type="ECO:0000256" key="3">
    <source>
        <dbReference type="ARBA" id="ARBA00022741"/>
    </source>
</evidence>